<protein>
    <submittedName>
        <fullName evidence="2">Uncharacterized protein</fullName>
    </submittedName>
</protein>
<organism evidence="2 3">
    <name type="scientific">Arthrobacter russicus</name>
    <dbReference type="NCBI Taxonomy" id="172040"/>
    <lineage>
        <taxon>Bacteria</taxon>
        <taxon>Bacillati</taxon>
        <taxon>Actinomycetota</taxon>
        <taxon>Actinomycetes</taxon>
        <taxon>Micrococcales</taxon>
        <taxon>Micrococcaceae</taxon>
        <taxon>Arthrobacter</taxon>
    </lineage>
</organism>
<feature type="region of interest" description="Disordered" evidence="1">
    <location>
        <begin position="1"/>
        <end position="39"/>
    </location>
</feature>
<accession>A0ABU1JB50</accession>
<evidence type="ECO:0000256" key="1">
    <source>
        <dbReference type="SAM" id="MobiDB-lite"/>
    </source>
</evidence>
<feature type="compositionally biased region" description="Basic and acidic residues" evidence="1">
    <location>
        <begin position="24"/>
        <end position="34"/>
    </location>
</feature>
<name>A0ABU1JB50_9MICC</name>
<proteinExistence type="predicted"/>
<evidence type="ECO:0000313" key="3">
    <source>
        <dbReference type="Proteomes" id="UP001185069"/>
    </source>
</evidence>
<gene>
    <name evidence="2" type="ORF">JOE69_001878</name>
</gene>
<comment type="caution">
    <text evidence="2">The sequence shown here is derived from an EMBL/GenBank/DDBJ whole genome shotgun (WGS) entry which is preliminary data.</text>
</comment>
<dbReference type="EMBL" id="JAVDQF010000001">
    <property type="protein sequence ID" value="MDR6269640.1"/>
    <property type="molecule type" value="Genomic_DNA"/>
</dbReference>
<sequence length="55" mass="5955">MAEKAGDDAAFGQPSHTFPGRAGRQIDRPRELRGAHSPITLQLVNDRSVSGIKIQ</sequence>
<keyword evidence="3" id="KW-1185">Reference proteome</keyword>
<reference evidence="2 3" key="1">
    <citation type="submission" date="2023-07" db="EMBL/GenBank/DDBJ databases">
        <title>Sequencing the genomes of 1000 actinobacteria strains.</title>
        <authorList>
            <person name="Klenk H.-P."/>
        </authorList>
    </citation>
    <scope>NUCLEOTIDE SEQUENCE [LARGE SCALE GENOMIC DNA]</scope>
    <source>
        <strain evidence="2 3">DSM 14555</strain>
    </source>
</reference>
<dbReference type="Proteomes" id="UP001185069">
    <property type="component" value="Unassembled WGS sequence"/>
</dbReference>
<evidence type="ECO:0000313" key="2">
    <source>
        <dbReference type="EMBL" id="MDR6269640.1"/>
    </source>
</evidence>